<comment type="caution">
    <text evidence="7">The sequence shown here is derived from an EMBL/GenBank/DDBJ whole genome shotgun (WGS) entry which is preliminary data.</text>
</comment>
<evidence type="ECO:0000256" key="4">
    <source>
        <dbReference type="ARBA" id="ARBA00023204"/>
    </source>
</evidence>
<dbReference type="AlphaFoldDB" id="A0AA38IFX8"/>
<proteinExistence type="inferred from homology"/>
<comment type="similarity">
    <text evidence="1">Belongs to the SWI5/SAE3 family.</text>
</comment>
<evidence type="ECO:0000313" key="7">
    <source>
        <dbReference type="EMBL" id="KAJ3653456.1"/>
    </source>
</evidence>
<name>A0AA38IFX8_9CUCU</name>
<evidence type="ECO:0000313" key="8">
    <source>
        <dbReference type="Proteomes" id="UP001168821"/>
    </source>
</evidence>
<dbReference type="PANTHER" id="PTHR28529">
    <property type="entry name" value="DNA REPAIR PROTEIN SWI5 HOMOLOG"/>
    <property type="match status" value="1"/>
</dbReference>
<evidence type="ECO:0000256" key="6">
    <source>
        <dbReference type="ARBA" id="ARBA00030081"/>
    </source>
</evidence>
<dbReference type="EMBL" id="JALNTZ010000004">
    <property type="protein sequence ID" value="KAJ3653456.1"/>
    <property type="molecule type" value="Genomic_DNA"/>
</dbReference>
<evidence type="ECO:0000256" key="1">
    <source>
        <dbReference type="ARBA" id="ARBA00008060"/>
    </source>
</evidence>
<dbReference type="PANTHER" id="PTHR28529:SF2">
    <property type="entry name" value="DNA REPAIR PROTEIN SWI5 HOMOLOG"/>
    <property type="match status" value="1"/>
</dbReference>
<keyword evidence="8" id="KW-1185">Reference proteome</keyword>
<evidence type="ECO:0000256" key="2">
    <source>
        <dbReference type="ARBA" id="ARBA00019825"/>
    </source>
</evidence>
<comment type="function">
    <text evidence="5">Component of the swi5-sfr1 complex, a complex required for double-strand break repair via homologous recombination.</text>
</comment>
<gene>
    <name evidence="7" type="ORF">Zmor_012706</name>
</gene>
<sequence>MEQPPQSKYESLLHENAELSKQIEALKSEGATTDLQPQIAALHRYNEMKDLTQAVIGYLANAEQVSVAELHVRYNLPTE</sequence>
<protein>
    <recommendedName>
        <fullName evidence="2">DNA repair protein SWI5 homolog</fullName>
    </recommendedName>
    <alternativeName>
        <fullName evidence="6">Protein SAE3 homolog</fullName>
    </alternativeName>
</protein>
<dbReference type="Gene3D" id="1.20.5.170">
    <property type="match status" value="1"/>
</dbReference>
<organism evidence="7 8">
    <name type="scientific">Zophobas morio</name>
    <dbReference type="NCBI Taxonomy" id="2755281"/>
    <lineage>
        <taxon>Eukaryota</taxon>
        <taxon>Metazoa</taxon>
        <taxon>Ecdysozoa</taxon>
        <taxon>Arthropoda</taxon>
        <taxon>Hexapoda</taxon>
        <taxon>Insecta</taxon>
        <taxon>Pterygota</taxon>
        <taxon>Neoptera</taxon>
        <taxon>Endopterygota</taxon>
        <taxon>Coleoptera</taxon>
        <taxon>Polyphaga</taxon>
        <taxon>Cucujiformia</taxon>
        <taxon>Tenebrionidae</taxon>
        <taxon>Zophobas</taxon>
    </lineage>
</organism>
<dbReference type="Proteomes" id="UP001168821">
    <property type="component" value="Unassembled WGS sequence"/>
</dbReference>
<keyword evidence="3" id="KW-0227">DNA damage</keyword>
<dbReference type="GO" id="GO:0032798">
    <property type="term" value="C:Swi5-Sfr1 complex"/>
    <property type="evidence" value="ECO:0007669"/>
    <property type="project" value="TreeGrafter"/>
</dbReference>
<evidence type="ECO:0000256" key="3">
    <source>
        <dbReference type="ARBA" id="ARBA00022763"/>
    </source>
</evidence>
<reference evidence="7" key="1">
    <citation type="journal article" date="2023" name="G3 (Bethesda)">
        <title>Whole genome assemblies of Zophobas morio and Tenebrio molitor.</title>
        <authorList>
            <person name="Kaur S."/>
            <person name="Stinson S.A."/>
            <person name="diCenzo G.C."/>
        </authorList>
    </citation>
    <scope>NUCLEOTIDE SEQUENCE</scope>
    <source>
        <strain evidence="7">QUZm001</strain>
    </source>
</reference>
<dbReference type="GO" id="GO:0000724">
    <property type="term" value="P:double-strand break repair via homologous recombination"/>
    <property type="evidence" value="ECO:0007669"/>
    <property type="project" value="TreeGrafter"/>
</dbReference>
<evidence type="ECO:0000256" key="5">
    <source>
        <dbReference type="ARBA" id="ARBA00025380"/>
    </source>
</evidence>
<dbReference type="Pfam" id="PF07061">
    <property type="entry name" value="Swi5"/>
    <property type="match status" value="1"/>
</dbReference>
<dbReference type="InterPro" id="IPR010760">
    <property type="entry name" value="DNA-repair_Swi5"/>
</dbReference>
<keyword evidence="4" id="KW-0234">DNA repair</keyword>
<accession>A0AA38IFX8</accession>
<dbReference type="GO" id="GO:0034974">
    <property type="term" value="C:Swi5-Swi2 complex"/>
    <property type="evidence" value="ECO:0007669"/>
    <property type="project" value="TreeGrafter"/>
</dbReference>